<organism evidence="2 3">
    <name type="scientific">Desulfoplanes formicivorans</name>
    <dbReference type="NCBI Taxonomy" id="1592317"/>
    <lineage>
        <taxon>Bacteria</taxon>
        <taxon>Pseudomonadati</taxon>
        <taxon>Thermodesulfobacteriota</taxon>
        <taxon>Desulfovibrionia</taxon>
        <taxon>Desulfovibrionales</taxon>
        <taxon>Desulfoplanaceae</taxon>
        <taxon>Desulfoplanes</taxon>
    </lineage>
</organism>
<feature type="region of interest" description="Disordered" evidence="1">
    <location>
        <begin position="96"/>
        <end position="127"/>
    </location>
</feature>
<feature type="compositionally biased region" description="Basic residues" evidence="1">
    <location>
        <begin position="96"/>
        <end position="115"/>
    </location>
</feature>
<name>A0A194AGS4_9BACT</name>
<dbReference type="STRING" id="1592317.DPF_1118"/>
<protein>
    <submittedName>
        <fullName evidence="2">Uncharacterized protein</fullName>
    </submittedName>
</protein>
<dbReference type="AlphaFoldDB" id="A0A194AGS4"/>
<gene>
    <name evidence="2" type="ORF">DPF_1118</name>
</gene>
<evidence type="ECO:0000256" key="1">
    <source>
        <dbReference type="SAM" id="MobiDB-lite"/>
    </source>
</evidence>
<dbReference type="Proteomes" id="UP000095200">
    <property type="component" value="Unassembled WGS sequence"/>
</dbReference>
<feature type="compositionally biased region" description="Basic and acidic residues" evidence="1">
    <location>
        <begin position="116"/>
        <end position="127"/>
    </location>
</feature>
<evidence type="ECO:0000313" key="2">
    <source>
        <dbReference type="EMBL" id="GAU08410.1"/>
    </source>
</evidence>
<proteinExistence type="predicted"/>
<keyword evidence="3" id="KW-1185">Reference proteome</keyword>
<dbReference type="OrthoDB" id="1868456at2"/>
<dbReference type="RefSeq" id="WP_069857918.1">
    <property type="nucleotide sequence ID" value="NZ_BDFE01000015.1"/>
</dbReference>
<dbReference type="EMBL" id="BDFE01000015">
    <property type="protein sequence ID" value="GAU08410.1"/>
    <property type="molecule type" value="Genomic_DNA"/>
</dbReference>
<comment type="caution">
    <text evidence="2">The sequence shown here is derived from an EMBL/GenBank/DDBJ whole genome shotgun (WGS) entry which is preliminary data.</text>
</comment>
<sequence>MPPERISPIKAIRKTCLLCQGGSRKFVAECPDRTCPLYPYRFGTRPQGTRANLLKVIRKYCLRCAGSARGADACTASTHVGNMDPCWLHPYRKGRVAVKKQRHRKPSRQPARSRPRPPERELALPLQ</sequence>
<reference evidence="3" key="1">
    <citation type="submission" date="2016-06" db="EMBL/GenBank/DDBJ databases">
        <title>Draft genome sequence of Desulfoplanes formicivorans strain Pf12B.</title>
        <authorList>
            <person name="Watanabe M."/>
            <person name="Kojima H."/>
            <person name="Fukui M."/>
        </authorList>
    </citation>
    <scope>NUCLEOTIDE SEQUENCE [LARGE SCALE GENOMIC DNA]</scope>
    <source>
        <strain evidence="3">Pf12B</strain>
    </source>
</reference>
<accession>A0A194AGS4</accession>
<evidence type="ECO:0000313" key="3">
    <source>
        <dbReference type="Proteomes" id="UP000095200"/>
    </source>
</evidence>